<dbReference type="HOGENOM" id="CLU_900328_0_0_1"/>
<dbReference type="GeneID" id="19309453"/>
<dbReference type="EMBL" id="KB469301">
    <property type="protein sequence ID" value="EPQ55530.1"/>
    <property type="molecule type" value="Genomic_DNA"/>
</dbReference>
<dbReference type="Proteomes" id="UP000030669">
    <property type="component" value="Unassembled WGS sequence"/>
</dbReference>
<dbReference type="KEGG" id="gtr:GLOTRDRAFT_93156"/>
<sequence>MSLDAYTDVIFVFRPDEPGYFIACQREGHTPTYDWYALPISGAAVGSDPSLLPSCVRKKEVGRIEFMTVSEDQKRFIFGEDIKTREPTSWSYNVPKEIKTLNSEHPTKHVCLGPNGSWVWVGKDKTIDYSARILPPHLQNQLDKDNLAGLVIRQVAMGKGGSWAVLYQNGVTRSETEAALFAALPGTRASYPRSSTGQGPEERLVCKDKSVCLSLYDQDDFFVQLTDGSCILNCDETFRDSVLKNFKTETDAKPAKALLKFGGKFGAKRQTSAERGDKVVTILKATGKAGGILAGSAISAALGTGCSIM</sequence>
<name>S7RM98_GLOTA</name>
<proteinExistence type="predicted"/>
<accession>S7RM98</accession>
<evidence type="ECO:0000313" key="1">
    <source>
        <dbReference type="EMBL" id="EPQ55530.1"/>
    </source>
</evidence>
<organism evidence="1 2">
    <name type="scientific">Gloeophyllum trabeum (strain ATCC 11539 / FP-39264 / Madison 617)</name>
    <name type="common">Brown rot fungus</name>
    <dbReference type="NCBI Taxonomy" id="670483"/>
    <lineage>
        <taxon>Eukaryota</taxon>
        <taxon>Fungi</taxon>
        <taxon>Dikarya</taxon>
        <taxon>Basidiomycota</taxon>
        <taxon>Agaricomycotina</taxon>
        <taxon>Agaricomycetes</taxon>
        <taxon>Gloeophyllales</taxon>
        <taxon>Gloeophyllaceae</taxon>
        <taxon>Gloeophyllum</taxon>
    </lineage>
</organism>
<evidence type="ECO:0000313" key="2">
    <source>
        <dbReference type="Proteomes" id="UP000030669"/>
    </source>
</evidence>
<dbReference type="AlphaFoldDB" id="S7RM98"/>
<protein>
    <submittedName>
        <fullName evidence="1">Uncharacterized protein</fullName>
    </submittedName>
</protein>
<dbReference type="RefSeq" id="XP_007865614.1">
    <property type="nucleotide sequence ID" value="XM_007867423.1"/>
</dbReference>
<reference evidence="1 2" key="1">
    <citation type="journal article" date="2012" name="Science">
        <title>The Paleozoic origin of enzymatic lignin decomposition reconstructed from 31 fungal genomes.</title>
        <authorList>
            <person name="Floudas D."/>
            <person name="Binder M."/>
            <person name="Riley R."/>
            <person name="Barry K."/>
            <person name="Blanchette R.A."/>
            <person name="Henrissat B."/>
            <person name="Martinez A.T."/>
            <person name="Otillar R."/>
            <person name="Spatafora J.W."/>
            <person name="Yadav J.S."/>
            <person name="Aerts A."/>
            <person name="Benoit I."/>
            <person name="Boyd A."/>
            <person name="Carlson A."/>
            <person name="Copeland A."/>
            <person name="Coutinho P.M."/>
            <person name="de Vries R.P."/>
            <person name="Ferreira P."/>
            <person name="Findley K."/>
            <person name="Foster B."/>
            <person name="Gaskell J."/>
            <person name="Glotzer D."/>
            <person name="Gorecki P."/>
            <person name="Heitman J."/>
            <person name="Hesse C."/>
            <person name="Hori C."/>
            <person name="Igarashi K."/>
            <person name="Jurgens J.A."/>
            <person name="Kallen N."/>
            <person name="Kersten P."/>
            <person name="Kohler A."/>
            <person name="Kuees U."/>
            <person name="Kumar T.K.A."/>
            <person name="Kuo A."/>
            <person name="LaButti K."/>
            <person name="Larrondo L.F."/>
            <person name="Lindquist E."/>
            <person name="Ling A."/>
            <person name="Lombard V."/>
            <person name="Lucas S."/>
            <person name="Lundell T."/>
            <person name="Martin R."/>
            <person name="McLaughlin D.J."/>
            <person name="Morgenstern I."/>
            <person name="Morin E."/>
            <person name="Murat C."/>
            <person name="Nagy L.G."/>
            <person name="Nolan M."/>
            <person name="Ohm R.A."/>
            <person name="Patyshakuliyeva A."/>
            <person name="Rokas A."/>
            <person name="Ruiz-Duenas F.J."/>
            <person name="Sabat G."/>
            <person name="Salamov A."/>
            <person name="Samejima M."/>
            <person name="Schmutz J."/>
            <person name="Slot J.C."/>
            <person name="St John F."/>
            <person name="Stenlid J."/>
            <person name="Sun H."/>
            <person name="Sun S."/>
            <person name="Syed K."/>
            <person name="Tsang A."/>
            <person name="Wiebenga A."/>
            <person name="Young D."/>
            <person name="Pisabarro A."/>
            <person name="Eastwood D.C."/>
            <person name="Martin F."/>
            <person name="Cullen D."/>
            <person name="Grigoriev I.V."/>
            <person name="Hibbett D.S."/>
        </authorList>
    </citation>
    <scope>NUCLEOTIDE SEQUENCE [LARGE SCALE GENOMIC DNA]</scope>
    <source>
        <strain evidence="1 2">ATCC 11539</strain>
    </source>
</reference>
<gene>
    <name evidence="1" type="ORF">GLOTRDRAFT_93156</name>
</gene>
<keyword evidence="2" id="KW-1185">Reference proteome</keyword>